<dbReference type="OrthoDB" id="2495705at2759"/>
<dbReference type="AlphaFoldDB" id="A0A180GZW7"/>
<evidence type="ECO:0000313" key="3">
    <source>
        <dbReference type="Proteomes" id="UP000005240"/>
    </source>
</evidence>
<name>A0A180GZW7_PUCT1</name>
<organism evidence="1">
    <name type="scientific">Puccinia triticina (isolate 1-1 / race 1 (BBBD))</name>
    <name type="common">Brown leaf rust fungus</name>
    <dbReference type="NCBI Taxonomy" id="630390"/>
    <lineage>
        <taxon>Eukaryota</taxon>
        <taxon>Fungi</taxon>
        <taxon>Dikarya</taxon>
        <taxon>Basidiomycota</taxon>
        <taxon>Pucciniomycotina</taxon>
        <taxon>Pucciniomycetes</taxon>
        <taxon>Pucciniales</taxon>
        <taxon>Pucciniaceae</taxon>
        <taxon>Puccinia</taxon>
    </lineage>
</organism>
<dbReference type="EnsemblFungi" id="PTTG_25776-t43_1">
    <property type="protein sequence ID" value="PTTG_25776-t43_1-p1"/>
    <property type="gene ID" value="PTTG_25776"/>
</dbReference>
<protein>
    <submittedName>
        <fullName evidence="1 2">Uncharacterized protein</fullName>
    </submittedName>
</protein>
<dbReference type="VEuPathDB" id="FungiDB:PTTG_25776"/>
<accession>A0A180GZW7</accession>
<dbReference type="Proteomes" id="UP000005240">
    <property type="component" value="Unassembled WGS sequence"/>
</dbReference>
<reference evidence="1" key="2">
    <citation type="submission" date="2016-05" db="EMBL/GenBank/DDBJ databases">
        <title>Comparative analysis highlights variable genome content of wheat rusts and divergence of the mating loci.</title>
        <authorList>
            <person name="Cuomo C.A."/>
            <person name="Bakkeren G."/>
            <person name="Szabo L."/>
            <person name="Khalil H."/>
            <person name="Joly D."/>
            <person name="Goldberg J."/>
            <person name="Young S."/>
            <person name="Zeng Q."/>
            <person name="Fellers J."/>
        </authorList>
    </citation>
    <scope>NUCLEOTIDE SEQUENCE [LARGE SCALE GENOMIC DNA]</scope>
    <source>
        <strain evidence="1">1-1 BBBD Race 1</strain>
    </source>
</reference>
<reference evidence="2" key="4">
    <citation type="submission" date="2025-05" db="UniProtKB">
        <authorList>
            <consortium name="EnsemblFungi"/>
        </authorList>
    </citation>
    <scope>IDENTIFICATION</scope>
    <source>
        <strain evidence="2">isolate 1-1 / race 1 (BBBD)</strain>
    </source>
</reference>
<gene>
    <name evidence="1" type="ORF">PTTG_25776</name>
</gene>
<reference evidence="2 3" key="3">
    <citation type="journal article" date="2017" name="G3 (Bethesda)">
        <title>Comparative analysis highlights variable genome content of wheat rusts and divergence of the mating loci.</title>
        <authorList>
            <person name="Cuomo C.A."/>
            <person name="Bakkeren G."/>
            <person name="Khalil H.B."/>
            <person name="Panwar V."/>
            <person name="Joly D."/>
            <person name="Linning R."/>
            <person name="Sakthikumar S."/>
            <person name="Song X."/>
            <person name="Adiconis X."/>
            <person name="Fan L."/>
            <person name="Goldberg J.M."/>
            <person name="Levin J.Z."/>
            <person name="Young S."/>
            <person name="Zeng Q."/>
            <person name="Anikster Y."/>
            <person name="Bruce M."/>
            <person name="Wang M."/>
            <person name="Yin C."/>
            <person name="McCallum B."/>
            <person name="Szabo L.J."/>
            <person name="Hulbert S."/>
            <person name="Chen X."/>
            <person name="Fellers J.P."/>
        </authorList>
    </citation>
    <scope>NUCLEOTIDE SEQUENCE</scope>
    <source>
        <strain evidence="2">isolate 1-1 / race 1 (BBBD)</strain>
        <strain evidence="3">Isolate 1-1 / race 1 (BBBD)</strain>
    </source>
</reference>
<dbReference type="EMBL" id="ADAS02000009">
    <property type="protein sequence ID" value="OAV98041.1"/>
    <property type="molecule type" value="Genomic_DNA"/>
</dbReference>
<keyword evidence="3" id="KW-1185">Reference proteome</keyword>
<proteinExistence type="predicted"/>
<sequence>MYSESTRNSQLKCLFARPATITAPLKCDAECQLPSTRSSLAAVLVASLGKWARSITLNGNFHKESSRKMLLKYLLAPIAFAMAAVPNEEASISKDVDFKLIVTVAEKFQKPIIAACNKNGVQEVINDLDEIYKPVVEISNKFHLIEKLGKNLIFGEARVFFGFIKVFEVILRAISQHSKVFDGTHQKLPEFEPKLDLIVSNFKKLEVDFHSALDGFRIDVALWARFGFKFQHKIGV</sequence>
<evidence type="ECO:0000313" key="2">
    <source>
        <dbReference type="EnsemblFungi" id="PTTG_25776-t43_1-p1"/>
    </source>
</evidence>
<evidence type="ECO:0000313" key="1">
    <source>
        <dbReference type="EMBL" id="OAV98041.1"/>
    </source>
</evidence>
<reference evidence="1" key="1">
    <citation type="submission" date="2009-11" db="EMBL/GenBank/DDBJ databases">
        <authorList>
            <consortium name="The Broad Institute Genome Sequencing Platform"/>
            <person name="Ward D."/>
            <person name="Feldgarden M."/>
            <person name="Earl A."/>
            <person name="Young S.K."/>
            <person name="Zeng Q."/>
            <person name="Koehrsen M."/>
            <person name="Alvarado L."/>
            <person name="Berlin A."/>
            <person name="Bochicchio J."/>
            <person name="Borenstein D."/>
            <person name="Chapman S.B."/>
            <person name="Chen Z."/>
            <person name="Engels R."/>
            <person name="Freedman E."/>
            <person name="Gellesch M."/>
            <person name="Goldberg J."/>
            <person name="Griggs A."/>
            <person name="Gujja S."/>
            <person name="Heilman E."/>
            <person name="Heiman D."/>
            <person name="Hepburn T."/>
            <person name="Howarth C."/>
            <person name="Jen D."/>
            <person name="Larson L."/>
            <person name="Lewis B."/>
            <person name="Mehta T."/>
            <person name="Park D."/>
            <person name="Pearson M."/>
            <person name="Roberts A."/>
            <person name="Saif S."/>
            <person name="Shea T."/>
            <person name="Shenoy N."/>
            <person name="Sisk P."/>
            <person name="Stolte C."/>
            <person name="Sykes S."/>
            <person name="Thomson T."/>
            <person name="Walk T."/>
            <person name="White J."/>
            <person name="Yandava C."/>
            <person name="Izard J."/>
            <person name="Baranova O.V."/>
            <person name="Blanton J.M."/>
            <person name="Tanner A.C."/>
            <person name="Dewhirst F.E."/>
            <person name="Haas B."/>
            <person name="Nusbaum C."/>
            <person name="Birren B."/>
        </authorList>
    </citation>
    <scope>NUCLEOTIDE SEQUENCE [LARGE SCALE GENOMIC DNA]</scope>
    <source>
        <strain evidence="1">1-1 BBBD Race 1</strain>
    </source>
</reference>